<reference evidence="3 4" key="1">
    <citation type="submission" date="2016-03" db="EMBL/GenBank/DDBJ databases">
        <authorList>
            <person name="Ploux O."/>
        </authorList>
    </citation>
    <scope>NUCLEOTIDE SEQUENCE [LARGE SCALE GENOMIC DNA]</scope>
    <source>
        <strain evidence="3 4">R0</strain>
    </source>
</reference>
<feature type="region of interest" description="Disordered" evidence="1">
    <location>
        <begin position="60"/>
        <end position="97"/>
    </location>
</feature>
<feature type="signal peptide" evidence="2">
    <location>
        <begin position="1"/>
        <end position="20"/>
    </location>
</feature>
<feature type="chain" id="PRO_5007573169" evidence="2">
    <location>
        <begin position="21"/>
        <end position="142"/>
    </location>
</feature>
<gene>
    <name evidence="3" type="ORF">AZI86_11330</name>
</gene>
<dbReference type="EMBL" id="LUKE01000002">
    <property type="protein sequence ID" value="KYG64789.1"/>
    <property type="molecule type" value="Genomic_DNA"/>
</dbReference>
<keyword evidence="2" id="KW-0732">Signal</keyword>
<accession>A0A150WLA9</accession>
<evidence type="ECO:0000256" key="1">
    <source>
        <dbReference type="SAM" id="MobiDB-lite"/>
    </source>
</evidence>
<keyword evidence="4" id="KW-1185">Reference proteome</keyword>
<name>A0A150WLA9_BDEBC</name>
<evidence type="ECO:0000256" key="2">
    <source>
        <dbReference type="SAM" id="SignalP"/>
    </source>
</evidence>
<evidence type="ECO:0000313" key="4">
    <source>
        <dbReference type="Proteomes" id="UP000075320"/>
    </source>
</evidence>
<feature type="compositionally biased region" description="Gly residues" evidence="1">
    <location>
        <begin position="78"/>
        <end position="89"/>
    </location>
</feature>
<sequence>MKKMVLAAMSMALLGSVSYANDFVTENIDNSYVYEQEEGAMSPEAIEMLSPDGMHVFGATEIQSWPRRPGPDRPGRPGRPGGPGYGHPGRPGPRPPQYVTCFARNARGEMFRATANDPRWAQRMAMDKCERFSRFCRPAGCR</sequence>
<dbReference type="AlphaFoldDB" id="A0A150WLA9"/>
<dbReference type="RefSeq" id="WP_061835300.1">
    <property type="nucleotide sequence ID" value="NZ_LUKE01000002.1"/>
</dbReference>
<organism evidence="3 4">
    <name type="scientific">Bdellovibrio bacteriovorus</name>
    <dbReference type="NCBI Taxonomy" id="959"/>
    <lineage>
        <taxon>Bacteria</taxon>
        <taxon>Pseudomonadati</taxon>
        <taxon>Bdellovibrionota</taxon>
        <taxon>Bdellovibrionia</taxon>
        <taxon>Bdellovibrionales</taxon>
        <taxon>Pseudobdellovibrionaceae</taxon>
        <taxon>Bdellovibrio</taxon>
    </lineage>
</organism>
<comment type="caution">
    <text evidence="3">The sequence shown here is derived from an EMBL/GenBank/DDBJ whole genome shotgun (WGS) entry which is preliminary data.</text>
</comment>
<protein>
    <submittedName>
        <fullName evidence="3">Uncharacterized protein</fullName>
    </submittedName>
</protein>
<dbReference type="Proteomes" id="UP000075320">
    <property type="component" value="Unassembled WGS sequence"/>
</dbReference>
<proteinExistence type="predicted"/>
<evidence type="ECO:0000313" key="3">
    <source>
        <dbReference type="EMBL" id="KYG64789.1"/>
    </source>
</evidence>